<keyword evidence="3" id="KW-1185">Reference proteome</keyword>
<feature type="region of interest" description="Disordered" evidence="1">
    <location>
        <begin position="1"/>
        <end position="50"/>
    </location>
</feature>
<name>M1DAC8_SOLTU</name>
<dbReference type="HOGENOM" id="CLU_1963477_0_0_1"/>
<reference evidence="2" key="2">
    <citation type="submission" date="2015-06" db="UniProtKB">
        <authorList>
            <consortium name="EnsemblPlants"/>
        </authorList>
    </citation>
    <scope>IDENTIFICATION</scope>
    <source>
        <strain evidence="2">DM1-3 516 R44</strain>
    </source>
</reference>
<organism evidence="2 3">
    <name type="scientific">Solanum tuberosum</name>
    <name type="common">Potato</name>
    <dbReference type="NCBI Taxonomy" id="4113"/>
    <lineage>
        <taxon>Eukaryota</taxon>
        <taxon>Viridiplantae</taxon>
        <taxon>Streptophyta</taxon>
        <taxon>Embryophyta</taxon>
        <taxon>Tracheophyta</taxon>
        <taxon>Spermatophyta</taxon>
        <taxon>Magnoliopsida</taxon>
        <taxon>eudicotyledons</taxon>
        <taxon>Gunneridae</taxon>
        <taxon>Pentapetalae</taxon>
        <taxon>asterids</taxon>
        <taxon>lamiids</taxon>
        <taxon>Solanales</taxon>
        <taxon>Solanaceae</taxon>
        <taxon>Solanoideae</taxon>
        <taxon>Solaneae</taxon>
        <taxon>Solanum</taxon>
    </lineage>
</organism>
<dbReference type="Proteomes" id="UP000011115">
    <property type="component" value="Unassembled WGS sequence"/>
</dbReference>
<dbReference type="Gramene" id="PGSC0003DMT400085823">
    <property type="protein sequence ID" value="PGSC0003DMT400085823"/>
    <property type="gene ID" value="PGSC0003DMG400035394"/>
</dbReference>
<feature type="compositionally biased region" description="Polar residues" evidence="1">
    <location>
        <begin position="1"/>
        <end position="24"/>
    </location>
</feature>
<protein>
    <submittedName>
        <fullName evidence="2">Uncharacterized protein</fullName>
    </submittedName>
</protein>
<dbReference type="AlphaFoldDB" id="M1DAC8"/>
<evidence type="ECO:0000256" key="1">
    <source>
        <dbReference type="SAM" id="MobiDB-lite"/>
    </source>
</evidence>
<evidence type="ECO:0000313" key="3">
    <source>
        <dbReference type="Proteomes" id="UP000011115"/>
    </source>
</evidence>
<evidence type="ECO:0000313" key="2">
    <source>
        <dbReference type="EnsemblPlants" id="PGSC0003DMT400085823"/>
    </source>
</evidence>
<dbReference type="InParanoid" id="M1DAC8"/>
<sequence length="140" mass="14889">MANSSSSSKLPISQEIENPSSFNLSIPPPEESPSTPVCGVGETAESNTPHTEVVASPALQFGEVLPYSPTLVLSYEKSQNSEAQSIVKPTLETPIEQLEVVSRAVSSTMSERLFEGDLPEGKTPESNILVAVMSPQFGLI</sequence>
<reference evidence="3" key="1">
    <citation type="journal article" date="2011" name="Nature">
        <title>Genome sequence and analysis of the tuber crop potato.</title>
        <authorList>
            <consortium name="The Potato Genome Sequencing Consortium"/>
        </authorList>
    </citation>
    <scope>NUCLEOTIDE SEQUENCE [LARGE SCALE GENOMIC DNA]</scope>
    <source>
        <strain evidence="3">cv. DM1-3 516 R44</strain>
    </source>
</reference>
<accession>M1DAC8</accession>
<proteinExistence type="predicted"/>
<dbReference type="EnsemblPlants" id="PGSC0003DMT400085823">
    <property type="protein sequence ID" value="PGSC0003DMT400085823"/>
    <property type="gene ID" value="PGSC0003DMG400035394"/>
</dbReference>
<dbReference type="PaxDb" id="4113-PGSC0003DMT400085823"/>